<accession>A0A9P6LIM0</accession>
<reference evidence="3" key="1">
    <citation type="submission" date="2020-03" db="EMBL/GenBank/DDBJ databases">
        <authorList>
            <person name="He L."/>
        </authorList>
    </citation>
    <scope>NUCLEOTIDE SEQUENCE</scope>
    <source>
        <strain evidence="3">CkLH20</strain>
    </source>
</reference>
<dbReference type="PANTHER" id="PTHR39468">
    <property type="entry name" value="CHROMOSOME 7, WHOLE GENOME SHOTGUN SEQUENCE"/>
    <property type="match status" value="1"/>
</dbReference>
<reference evidence="3" key="2">
    <citation type="submission" date="2020-11" db="EMBL/GenBank/DDBJ databases">
        <title>Whole genome sequencing of Colletotrichum sp.</title>
        <authorList>
            <person name="Li H."/>
        </authorList>
    </citation>
    <scope>NUCLEOTIDE SEQUENCE</scope>
    <source>
        <strain evidence="3">CkLH20</strain>
    </source>
</reference>
<proteinExistence type="predicted"/>
<name>A0A9P6LIM0_9PEZI</name>
<dbReference type="GeneID" id="62164093"/>
<keyword evidence="4" id="KW-1185">Reference proteome</keyword>
<evidence type="ECO:0000313" key="4">
    <source>
        <dbReference type="Proteomes" id="UP000781932"/>
    </source>
</evidence>
<dbReference type="Proteomes" id="UP000781932">
    <property type="component" value="Unassembled WGS sequence"/>
</dbReference>
<feature type="domain" description="Mtf2-like C-terminal" evidence="2">
    <location>
        <begin position="185"/>
        <end position="330"/>
    </location>
</feature>
<evidence type="ECO:0000313" key="3">
    <source>
        <dbReference type="EMBL" id="KAF9874321.1"/>
    </source>
</evidence>
<protein>
    <recommendedName>
        <fullName evidence="2">Mtf2-like C-terminal domain-containing protein</fullName>
    </recommendedName>
</protein>
<dbReference type="EMBL" id="JAATWM020000027">
    <property type="protein sequence ID" value="KAF9874321.1"/>
    <property type="molecule type" value="Genomic_DNA"/>
</dbReference>
<organism evidence="3 4">
    <name type="scientific">Colletotrichum karsti</name>
    <dbReference type="NCBI Taxonomy" id="1095194"/>
    <lineage>
        <taxon>Eukaryota</taxon>
        <taxon>Fungi</taxon>
        <taxon>Dikarya</taxon>
        <taxon>Ascomycota</taxon>
        <taxon>Pezizomycotina</taxon>
        <taxon>Sordariomycetes</taxon>
        <taxon>Hypocreomycetidae</taxon>
        <taxon>Glomerellales</taxon>
        <taxon>Glomerellaceae</taxon>
        <taxon>Colletotrichum</taxon>
        <taxon>Colletotrichum boninense species complex</taxon>
    </lineage>
</organism>
<feature type="compositionally biased region" description="Basic and acidic residues" evidence="1">
    <location>
        <begin position="148"/>
        <end position="173"/>
    </location>
</feature>
<dbReference type="InterPro" id="IPR040009">
    <property type="entry name" value="Mtf2/C5D6.12-like"/>
</dbReference>
<dbReference type="RefSeq" id="XP_038743782.1">
    <property type="nucleotide sequence ID" value="XM_038891019.1"/>
</dbReference>
<dbReference type="GO" id="GO:0005739">
    <property type="term" value="C:mitochondrion"/>
    <property type="evidence" value="ECO:0007669"/>
    <property type="project" value="InterPro"/>
</dbReference>
<feature type="region of interest" description="Disordered" evidence="1">
    <location>
        <begin position="147"/>
        <end position="173"/>
    </location>
</feature>
<dbReference type="OrthoDB" id="2444174at2759"/>
<comment type="caution">
    <text evidence="3">The sequence shown here is derived from an EMBL/GenBank/DDBJ whole genome shotgun (WGS) entry which is preliminary data.</text>
</comment>
<evidence type="ECO:0000256" key="1">
    <source>
        <dbReference type="SAM" id="MobiDB-lite"/>
    </source>
</evidence>
<dbReference type="InterPro" id="IPR043837">
    <property type="entry name" value="Mtf2-like_C"/>
</dbReference>
<feature type="region of interest" description="Disordered" evidence="1">
    <location>
        <begin position="90"/>
        <end position="118"/>
    </location>
</feature>
<evidence type="ECO:0000259" key="2">
    <source>
        <dbReference type="Pfam" id="PF19189"/>
    </source>
</evidence>
<dbReference type="Pfam" id="PF19189">
    <property type="entry name" value="Mtf2"/>
    <property type="match status" value="1"/>
</dbReference>
<sequence length="377" mass="42159">MSMSSTLTPFLYQTRTILKPSVALRSVSTTAGQLHRRPRGQDIPFEWEGAIQQERADIPSGRDGGGSGPRSTITPSERHVFRRIFNDIAKRGPAPLKPPPSAAATGLSEAPKPSNRDTILAKYPESLRRAAEAALGMRAMTGDVFEDQPEKPVSRETLKRGEKVHQDPEVQDKRDEVRLAESIKLRQLLDSCNNDIEVWGVLEQEVFSMVKKLGIAKSEETKKKPVLDMDTYGPVYSLHLLESLKALDRSFVQPSPMALNVLPRVRELGLASYVLGVSTPFYNELASIFWYRHGDTQAVLGVLDEMQNAGLFFDRDTLKLVETMELTLDSFRDRQLGVFSKAVGTIPGYNLDIKTKVGNFVRRIRHSLRKEQSVQTA</sequence>
<dbReference type="PANTHER" id="PTHR39468:SF1">
    <property type="entry name" value="MTF2-LIKE C-TERMINAL DOMAIN-CONTAINING PROTEIN"/>
    <property type="match status" value="1"/>
</dbReference>
<dbReference type="AlphaFoldDB" id="A0A9P6LIM0"/>
<gene>
    <name evidence="3" type="ORF">CkaCkLH20_08304</name>
</gene>
<feature type="region of interest" description="Disordered" evidence="1">
    <location>
        <begin position="56"/>
        <end position="77"/>
    </location>
</feature>